<dbReference type="AlphaFoldDB" id="A0A1H4SDS1"/>
<dbReference type="Proteomes" id="UP000183208">
    <property type="component" value="Unassembled WGS sequence"/>
</dbReference>
<dbReference type="EMBL" id="FNTI01000001">
    <property type="protein sequence ID" value="SEC42194.1"/>
    <property type="molecule type" value="Genomic_DNA"/>
</dbReference>
<reference evidence="1" key="1">
    <citation type="submission" date="2016-10" db="EMBL/GenBank/DDBJ databases">
        <authorList>
            <person name="de Groot N.N."/>
        </authorList>
    </citation>
    <scope>NUCLEOTIDE SEQUENCE [LARGE SCALE GENOMIC DNA]</scope>
    <source>
        <strain evidence="1">GAS522</strain>
    </source>
</reference>
<proteinExistence type="predicted"/>
<sequence>MLKNAPRPICRKCGKPMHFVIVKTGGRKFRCIRCDNIDPMQVPDFQAGAKSELRSPKTT</sequence>
<name>A0A1H4SDS1_9BRAD</name>
<evidence type="ECO:0000313" key="1">
    <source>
        <dbReference type="EMBL" id="SEC42194.1"/>
    </source>
</evidence>
<accession>A0A1H4SDS1</accession>
<organism evidence="1">
    <name type="scientific">Bradyrhizobium lablabi</name>
    <dbReference type="NCBI Taxonomy" id="722472"/>
    <lineage>
        <taxon>Bacteria</taxon>
        <taxon>Pseudomonadati</taxon>
        <taxon>Pseudomonadota</taxon>
        <taxon>Alphaproteobacteria</taxon>
        <taxon>Hyphomicrobiales</taxon>
        <taxon>Nitrobacteraceae</taxon>
        <taxon>Bradyrhizobium</taxon>
    </lineage>
</organism>
<gene>
    <name evidence="1" type="ORF">SAMN05444171_1367</name>
</gene>
<protein>
    <submittedName>
        <fullName evidence="1">Uncharacterized protein</fullName>
    </submittedName>
</protein>